<protein>
    <submittedName>
        <fullName evidence="3">Uncharacterized protein</fullName>
    </submittedName>
</protein>
<keyword evidence="2" id="KW-0472">Membrane</keyword>
<dbReference type="AlphaFoldDB" id="A0AAC8VYC2"/>
<evidence type="ECO:0000256" key="1">
    <source>
        <dbReference type="SAM" id="Coils"/>
    </source>
</evidence>
<gene>
    <name evidence="3" type="ORF">AL072_13475</name>
</gene>
<sequence>MGGDFPPMDWFTGIGIFGILAGVTISLVVLVAVGSIRRSLNEASARQSQQIRKLTETVVTLSAQHQAAQTRIQQLTDANRRLSDELTAIGERLSDADAVRRAAGTARLLH</sequence>
<organism evidence="3 4">
    <name type="scientific">Azospirillum thiophilum</name>
    <dbReference type="NCBI Taxonomy" id="528244"/>
    <lineage>
        <taxon>Bacteria</taxon>
        <taxon>Pseudomonadati</taxon>
        <taxon>Pseudomonadota</taxon>
        <taxon>Alphaproteobacteria</taxon>
        <taxon>Rhodospirillales</taxon>
        <taxon>Azospirillaceae</taxon>
        <taxon>Azospirillum</taxon>
    </lineage>
</organism>
<feature type="transmembrane region" description="Helical" evidence="2">
    <location>
        <begin position="12"/>
        <end position="36"/>
    </location>
</feature>
<dbReference type="KEGG" id="ati:AL072_13475"/>
<name>A0AAC8VYC2_9PROT</name>
<dbReference type="Gene3D" id="1.20.5.340">
    <property type="match status" value="1"/>
</dbReference>
<evidence type="ECO:0000313" key="4">
    <source>
        <dbReference type="Proteomes" id="UP000069935"/>
    </source>
</evidence>
<reference evidence="4" key="1">
    <citation type="submission" date="2015-08" db="EMBL/GenBank/DDBJ databases">
        <title>Complete Genome Sequence of Azospirillum thiophilum BV-S.</title>
        <authorList>
            <person name="Fomenkov A."/>
            <person name="Vincze T."/>
            <person name="Grabovich M."/>
            <person name="Dubinina G."/>
            <person name="Orlova M."/>
            <person name="Belousova E."/>
            <person name="Roberts R.J."/>
        </authorList>
    </citation>
    <scope>NUCLEOTIDE SEQUENCE [LARGE SCALE GENOMIC DNA]</scope>
    <source>
        <strain evidence="4">BV-S</strain>
    </source>
</reference>
<feature type="coiled-coil region" evidence="1">
    <location>
        <begin position="37"/>
        <end position="92"/>
    </location>
</feature>
<evidence type="ECO:0000313" key="3">
    <source>
        <dbReference type="EMBL" id="ALG71759.1"/>
    </source>
</evidence>
<keyword evidence="2" id="KW-1133">Transmembrane helix</keyword>
<keyword evidence="1" id="KW-0175">Coiled coil</keyword>
<keyword evidence="4" id="KW-1185">Reference proteome</keyword>
<dbReference type="EMBL" id="CP012401">
    <property type="protein sequence ID" value="ALG71759.1"/>
    <property type="molecule type" value="Genomic_DNA"/>
</dbReference>
<reference evidence="3 4" key="2">
    <citation type="journal article" date="2016" name="Genome Announc.">
        <title>Complete Genome Sequence of a Strain of Azospirillum thiophilum Isolated from a Sulfide Spring.</title>
        <authorList>
            <person name="Fomenkov A."/>
            <person name="Vincze T."/>
            <person name="Grabovich M."/>
            <person name="Anton B.P."/>
            <person name="Dubinina G."/>
            <person name="Orlova M."/>
            <person name="Belousova E."/>
            <person name="Roberts R.J."/>
        </authorList>
    </citation>
    <scope>NUCLEOTIDE SEQUENCE [LARGE SCALE GENOMIC DNA]</scope>
    <source>
        <strain evidence="3 4">BV-S</strain>
    </source>
</reference>
<proteinExistence type="predicted"/>
<keyword evidence="2" id="KW-0812">Transmembrane</keyword>
<accession>A0AAC8VYC2</accession>
<dbReference type="Proteomes" id="UP000069935">
    <property type="component" value="Chromosome 1"/>
</dbReference>
<evidence type="ECO:0000256" key="2">
    <source>
        <dbReference type="SAM" id="Phobius"/>
    </source>
</evidence>